<dbReference type="EMBL" id="BAABFN010000001">
    <property type="protein sequence ID" value="GAA4299714.1"/>
    <property type="molecule type" value="Genomic_DNA"/>
</dbReference>
<dbReference type="PANTHER" id="PTHR43162">
    <property type="match status" value="1"/>
</dbReference>
<dbReference type="Gene3D" id="3.40.50.720">
    <property type="entry name" value="NAD(P)-binding Rossmann-like Domain"/>
    <property type="match status" value="1"/>
</dbReference>
<dbReference type="SUPFAM" id="SSF51735">
    <property type="entry name" value="NAD(P)-binding Rossmann-fold domains"/>
    <property type="match status" value="1"/>
</dbReference>
<dbReference type="PANTHER" id="PTHR43162:SF1">
    <property type="entry name" value="PRESTALK A DIFFERENTIATION PROTEIN A"/>
    <property type="match status" value="1"/>
</dbReference>
<dbReference type="RefSeq" id="WP_344973391.1">
    <property type="nucleotide sequence ID" value="NZ_BAABFN010000001.1"/>
</dbReference>
<reference evidence="3" key="1">
    <citation type="journal article" date="2019" name="Int. J. Syst. Evol. Microbiol.">
        <title>The Global Catalogue of Microorganisms (GCM) 10K type strain sequencing project: providing services to taxonomists for standard genome sequencing and annotation.</title>
        <authorList>
            <consortium name="The Broad Institute Genomics Platform"/>
            <consortium name="The Broad Institute Genome Sequencing Center for Infectious Disease"/>
            <person name="Wu L."/>
            <person name="Ma J."/>
        </authorList>
    </citation>
    <scope>NUCLEOTIDE SEQUENCE [LARGE SCALE GENOMIC DNA]</scope>
    <source>
        <strain evidence="3">JCM 17664</strain>
    </source>
</reference>
<evidence type="ECO:0000313" key="2">
    <source>
        <dbReference type="EMBL" id="GAA4299714.1"/>
    </source>
</evidence>
<comment type="caution">
    <text evidence="2">The sequence shown here is derived from an EMBL/GenBank/DDBJ whole genome shotgun (WGS) entry which is preliminary data.</text>
</comment>
<keyword evidence="3" id="KW-1185">Reference proteome</keyword>
<dbReference type="Gene3D" id="3.90.25.10">
    <property type="entry name" value="UDP-galactose 4-epimerase, domain 1"/>
    <property type="match status" value="1"/>
</dbReference>
<feature type="domain" description="NmrA-like" evidence="1">
    <location>
        <begin position="2"/>
        <end position="246"/>
    </location>
</feature>
<dbReference type="Pfam" id="PF05368">
    <property type="entry name" value="NmrA"/>
    <property type="match status" value="1"/>
</dbReference>
<dbReference type="InterPro" id="IPR008030">
    <property type="entry name" value="NmrA-like"/>
</dbReference>
<dbReference type="Proteomes" id="UP001501207">
    <property type="component" value="Unassembled WGS sequence"/>
</dbReference>
<evidence type="ECO:0000313" key="3">
    <source>
        <dbReference type="Proteomes" id="UP001501207"/>
    </source>
</evidence>
<sequence>MKIVLTGSIGHIGKPLAQALVQKGHAVTVISSTAEREKNIIALGAKAAIGNLQDVDFLAETFNGADVVYTMLALGAGSFFDPDLDFATANIRIGHHLKAAVRRAGIQRVVHLSSIGAHMDEGNGILAIHHAAERILNELPGNISIKFMRPVGFYYNMLAFIPVIKSRGAIVQNYGGDEKEPWVSPSDIAATIAGEMEQPFEGRTIRYIASDEASPNEVAGILGAAIGRPGLKWEEVPDEQFLNGLIASGMNPRTARGFVEMNAARRGGVLYEDYYRHRPALGRIKISDFARDFAAAFNQP</sequence>
<organism evidence="2 3">
    <name type="scientific">Compostibacter hankyongensis</name>
    <dbReference type="NCBI Taxonomy" id="1007089"/>
    <lineage>
        <taxon>Bacteria</taxon>
        <taxon>Pseudomonadati</taxon>
        <taxon>Bacteroidota</taxon>
        <taxon>Chitinophagia</taxon>
        <taxon>Chitinophagales</taxon>
        <taxon>Chitinophagaceae</taxon>
        <taxon>Compostibacter</taxon>
    </lineage>
</organism>
<evidence type="ECO:0000259" key="1">
    <source>
        <dbReference type="Pfam" id="PF05368"/>
    </source>
</evidence>
<dbReference type="InterPro" id="IPR036291">
    <property type="entry name" value="NAD(P)-bd_dom_sf"/>
</dbReference>
<dbReference type="InterPro" id="IPR051604">
    <property type="entry name" value="Ergot_Alk_Oxidoreductase"/>
</dbReference>
<protein>
    <submittedName>
        <fullName evidence="2">NmrA family NAD(P)-binding protein</fullName>
    </submittedName>
</protein>
<accession>A0ABP8FBZ0</accession>
<gene>
    <name evidence="2" type="ORF">GCM10023143_00210</name>
</gene>
<name>A0ABP8FBZ0_9BACT</name>
<proteinExistence type="predicted"/>